<keyword evidence="5" id="KW-1185">Reference proteome</keyword>
<dbReference type="SUPFAM" id="SSF48452">
    <property type="entry name" value="TPR-like"/>
    <property type="match status" value="1"/>
</dbReference>
<dbReference type="Proteomes" id="UP000449846">
    <property type="component" value="Unassembled WGS sequence"/>
</dbReference>
<dbReference type="InterPro" id="IPR016032">
    <property type="entry name" value="Sig_transdc_resp-reg_C-effctor"/>
</dbReference>
<reference evidence="4 5" key="1">
    <citation type="submission" date="2019-11" db="EMBL/GenBank/DDBJ databases">
        <authorList>
            <person name="Dong K."/>
        </authorList>
    </citation>
    <scope>NUCLEOTIDE SEQUENCE [LARGE SCALE GENOMIC DNA]</scope>
    <source>
        <strain evidence="4 5">NBRC 112902</strain>
    </source>
</reference>
<evidence type="ECO:0000256" key="2">
    <source>
        <dbReference type="PROSITE-ProRule" id="PRU01091"/>
    </source>
</evidence>
<dbReference type="InterPro" id="IPR011990">
    <property type="entry name" value="TPR-like_helical_dom_sf"/>
</dbReference>
<organism evidence="4 5">
    <name type="scientific">Paracoccus litorisediminis</name>
    <dbReference type="NCBI Taxonomy" id="2006130"/>
    <lineage>
        <taxon>Bacteria</taxon>
        <taxon>Pseudomonadati</taxon>
        <taxon>Pseudomonadota</taxon>
        <taxon>Alphaproteobacteria</taxon>
        <taxon>Rhodobacterales</taxon>
        <taxon>Paracoccaceae</taxon>
        <taxon>Paracoccus</taxon>
    </lineage>
</organism>
<evidence type="ECO:0000313" key="5">
    <source>
        <dbReference type="Proteomes" id="UP000449846"/>
    </source>
</evidence>
<dbReference type="GO" id="GO:0000160">
    <property type="term" value="P:phosphorelay signal transduction system"/>
    <property type="evidence" value="ECO:0007669"/>
    <property type="project" value="InterPro"/>
</dbReference>
<dbReference type="Gene3D" id="1.10.10.10">
    <property type="entry name" value="Winged helix-like DNA-binding domain superfamily/Winged helix DNA-binding domain"/>
    <property type="match status" value="1"/>
</dbReference>
<dbReference type="AlphaFoldDB" id="A0A844HMQ0"/>
<feature type="DNA-binding region" description="OmpR/PhoB-type" evidence="2">
    <location>
        <begin position="25"/>
        <end position="123"/>
    </location>
</feature>
<dbReference type="InterPro" id="IPR036388">
    <property type="entry name" value="WH-like_DNA-bd_sf"/>
</dbReference>
<evidence type="ECO:0000313" key="4">
    <source>
        <dbReference type="EMBL" id="MTH59455.1"/>
    </source>
</evidence>
<comment type="caution">
    <text evidence="4">The sequence shown here is derived from an EMBL/GenBank/DDBJ whole genome shotgun (WGS) entry which is preliminary data.</text>
</comment>
<keyword evidence="1 2" id="KW-0238">DNA-binding</keyword>
<dbReference type="PROSITE" id="PS51755">
    <property type="entry name" value="OMPR_PHOB"/>
    <property type="match status" value="1"/>
</dbReference>
<sequence length="536" mass="59018">MIPPLALDPLMKKSCRGRGFRLDLRMIWCCGDLRLDDQRFELLRGGQPVALEPQVFLVLCALMRAAGRLVSKDELIEAVWQGRVVSDASIASRIRAARAAIGDDGDSQRIISTVHGRGFRLLPPVTQAMDGTPEPVQIPPRGRPSLAVLPFRPIALPPGQALLAEALAHEVLRALSLMRWMTVIARGSSFRFAGAGQDLKRIGEILAVRYILTGTLAVEGRLLAVSVELVEAATARLLWTERLARPLDELAGLQYAIVMAVASALELHVPLHEAKLAEGKDIERLDAWENYHLGLRQMFRFSAEGNQRAAGHFAEAVRLDPSFARAHAGLSFTSFQEAFLRYGPDRDAACARARAQAETSFDLDPMDPFAAFTLGRSFWLTDEMDSASGWLERATELNPNYAQGYYSRALTSVLMTQTQAASDEVEQALRLSPLDPLLYGMYGTRALSLIQQGAYDQAADWADRAASSPHAHFLIGMVAVSANHLAGREERALHWLRHTRAIRPDASAGLFFAAFPLRDTRTRARLEQVLTGYGFG</sequence>
<evidence type="ECO:0000256" key="1">
    <source>
        <dbReference type="ARBA" id="ARBA00023125"/>
    </source>
</evidence>
<dbReference type="CDD" id="cd00383">
    <property type="entry name" value="trans_reg_C"/>
    <property type="match status" value="1"/>
</dbReference>
<protein>
    <submittedName>
        <fullName evidence="4">Transcriptional regulator</fullName>
    </submittedName>
</protein>
<dbReference type="InterPro" id="IPR001867">
    <property type="entry name" value="OmpR/PhoB-type_DNA-bd"/>
</dbReference>
<dbReference type="Pfam" id="PF00486">
    <property type="entry name" value="Trans_reg_C"/>
    <property type="match status" value="1"/>
</dbReference>
<dbReference type="EMBL" id="WMIG01000003">
    <property type="protein sequence ID" value="MTH59455.1"/>
    <property type="molecule type" value="Genomic_DNA"/>
</dbReference>
<dbReference type="SUPFAM" id="SSF46894">
    <property type="entry name" value="C-terminal effector domain of the bipartite response regulators"/>
    <property type="match status" value="1"/>
</dbReference>
<dbReference type="GO" id="GO:0006355">
    <property type="term" value="P:regulation of DNA-templated transcription"/>
    <property type="evidence" value="ECO:0007669"/>
    <property type="project" value="InterPro"/>
</dbReference>
<accession>A0A844HMQ0</accession>
<gene>
    <name evidence="4" type="ORF">GL300_09535</name>
</gene>
<dbReference type="Gene3D" id="1.25.40.10">
    <property type="entry name" value="Tetratricopeptide repeat domain"/>
    <property type="match status" value="1"/>
</dbReference>
<name>A0A844HMQ0_9RHOB</name>
<dbReference type="OrthoDB" id="54411at2"/>
<feature type="domain" description="OmpR/PhoB-type" evidence="3">
    <location>
        <begin position="25"/>
        <end position="123"/>
    </location>
</feature>
<dbReference type="SMART" id="SM00862">
    <property type="entry name" value="Trans_reg_C"/>
    <property type="match status" value="1"/>
</dbReference>
<evidence type="ECO:0000259" key="3">
    <source>
        <dbReference type="PROSITE" id="PS51755"/>
    </source>
</evidence>
<dbReference type="GO" id="GO:0003677">
    <property type="term" value="F:DNA binding"/>
    <property type="evidence" value="ECO:0007669"/>
    <property type="project" value="UniProtKB-UniRule"/>
</dbReference>
<proteinExistence type="predicted"/>